<dbReference type="SUPFAM" id="SSF52540">
    <property type="entry name" value="P-loop containing nucleoside triphosphate hydrolases"/>
    <property type="match status" value="1"/>
</dbReference>
<dbReference type="GO" id="GO:0009307">
    <property type="term" value="P:DNA restriction-modification system"/>
    <property type="evidence" value="ECO:0007669"/>
    <property type="project" value="UniProtKB-KW"/>
</dbReference>
<dbReference type="Pfam" id="PF18766">
    <property type="entry name" value="SWI2_SNF2"/>
    <property type="match status" value="1"/>
</dbReference>
<organism evidence="2 3">
    <name type="scientific">Methylocapsa palsarum</name>
    <dbReference type="NCBI Taxonomy" id="1612308"/>
    <lineage>
        <taxon>Bacteria</taxon>
        <taxon>Pseudomonadati</taxon>
        <taxon>Pseudomonadota</taxon>
        <taxon>Alphaproteobacteria</taxon>
        <taxon>Hyphomicrobiales</taxon>
        <taxon>Beijerinckiaceae</taxon>
        <taxon>Methylocapsa</taxon>
    </lineage>
</organism>
<dbReference type="Gene3D" id="3.90.1570.50">
    <property type="match status" value="1"/>
</dbReference>
<evidence type="ECO:0000313" key="3">
    <source>
        <dbReference type="Proteomes" id="UP000198755"/>
    </source>
</evidence>
<dbReference type="InterPro" id="IPR055180">
    <property type="entry name" value="HsdR_RecA-like_helicase_dom_2"/>
</dbReference>
<dbReference type="RefSeq" id="WP_210185922.1">
    <property type="nucleotide sequence ID" value="NZ_FOSN01000016.1"/>
</dbReference>
<dbReference type="InterPro" id="IPR040980">
    <property type="entry name" value="SWI2_SNF2"/>
</dbReference>
<dbReference type="GO" id="GO:0005524">
    <property type="term" value="F:ATP binding"/>
    <property type="evidence" value="ECO:0007669"/>
    <property type="project" value="UniProtKB-KW"/>
</dbReference>
<dbReference type="Pfam" id="PF22679">
    <property type="entry name" value="T1R_D3-like"/>
    <property type="match status" value="1"/>
</dbReference>
<keyword evidence="3" id="KW-1185">Reference proteome</keyword>
<dbReference type="SMART" id="SM00487">
    <property type="entry name" value="DEXDc"/>
    <property type="match status" value="1"/>
</dbReference>
<dbReference type="Proteomes" id="UP000198755">
    <property type="component" value="Unassembled WGS sequence"/>
</dbReference>
<dbReference type="AlphaFoldDB" id="A0A1I4BT77"/>
<evidence type="ECO:0000313" key="2">
    <source>
        <dbReference type="EMBL" id="SFK71915.1"/>
    </source>
</evidence>
<protein>
    <submittedName>
        <fullName evidence="2">Type I restriction enzyme, R subunit</fullName>
    </submittedName>
</protein>
<dbReference type="GO" id="GO:0003677">
    <property type="term" value="F:DNA binding"/>
    <property type="evidence" value="ECO:0007669"/>
    <property type="project" value="UniProtKB-KW"/>
</dbReference>
<dbReference type="InterPro" id="IPR007409">
    <property type="entry name" value="Restrct_endonuc_type1_HsdR_N"/>
</dbReference>
<reference evidence="2 3" key="1">
    <citation type="submission" date="2016-10" db="EMBL/GenBank/DDBJ databases">
        <authorList>
            <person name="de Groot N.N."/>
        </authorList>
    </citation>
    <scope>NUCLEOTIDE SEQUENCE [LARGE SCALE GENOMIC DNA]</scope>
    <source>
        <strain evidence="2 3">NE2</strain>
    </source>
</reference>
<dbReference type="InterPro" id="IPR027417">
    <property type="entry name" value="P-loop_NTPase"/>
</dbReference>
<dbReference type="STRING" id="1612308.SAMN05444581_11672"/>
<proteinExistence type="predicted"/>
<sequence>MTEAHHEKPFENYVVEKLVAQGWLLGDTSGYDKDYALYPEDLVAWLKDTQPAKWDRLVALNGEKAPNVLMDRLEKALEKQGTIQVLRRGFDIAGCGHIDVSEAAPEDQRNKDVLHRYASNRLRVVPQLRYHPSKEYAIDLGLFINGIPVGTVEIKTDFTQSAAAAIEQYKQDRLPVDLQTKRTEPLLTFKRGAVVHFAMSDSVIWMTTKLAGDNTFFLPFNKGKDGHAGNPARADGEYPVAYFWEQICPQDAWLRIFHSFVYVEKKEVVDLKGAWTTKETQIFPRFHQWDAVNAMIADAAQNGPGQAYLCEHSAGSGKTSTIAWTAHDLIKLRRDNGTPIFNSVIVVTDRTVLDGQLQDAIQQIDHQAGLIAAIDRDTSSKSKSQQLTEALLGGVPIIIVTIQTFPYAMEAILTDKSLKDSNFAVIIDEAHTSQTGTTASKLQATLALSSKAGMEKMTVEELLTEIQNSRVRPKNVSQFAFTATPKHSTMMLFGRPADPSKPASKENLPVSFHKYPMRQAIEEGFILDVLEGYIPYKTAFNLGKEMVDTKRVNGKAAKRALAKWMTLHPTNVVQKVQFIMEHFVKNVAHLLDGKAKAMVVTSSRAAAVRYKKAFDSFIETHPQYKGIHTLVAFSGQLTGKEVMHFDDAQLKGDTFVVDEDAVFSEDTMNPAVKGQDLRIVFDRPEYRVMLVANKFQTGFDQPKLVAMYIDKKIANDVEIVQTLSRLNRTFPGKDRTFVIDFVNDPETVLSAFASYDAGAAIEDMQDLNVIYEIRDRLDDAGVYSVANLEAFKTARFKTAQAFAGGTEPSTRICSPRRKHQRIISTRY</sequence>
<dbReference type="EMBL" id="FOSN01000016">
    <property type="protein sequence ID" value="SFK71915.1"/>
    <property type="molecule type" value="Genomic_DNA"/>
</dbReference>
<dbReference type="Gene3D" id="3.40.50.300">
    <property type="entry name" value="P-loop containing nucleotide triphosphate hydrolases"/>
    <property type="match status" value="2"/>
</dbReference>
<name>A0A1I4BT77_9HYPH</name>
<dbReference type="GO" id="GO:0009035">
    <property type="term" value="F:type I site-specific deoxyribonuclease activity"/>
    <property type="evidence" value="ECO:0007669"/>
    <property type="project" value="UniProtKB-EC"/>
</dbReference>
<dbReference type="PANTHER" id="PTHR42927:SF1">
    <property type="entry name" value="HELICASE SUPERFAMILY 1 AND 2 DOMAIN-CONTAINING PROTEIN"/>
    <property type="match status" value="1"/>
</dbReference>
<feature type="domain" description="Helicase ATP-binding" evidence="1">
    <location>
        <begin position="280"/>
        <end position="513"/>
    </location>
</feature>
<accession>A0A1I4BT77</accession>
<evidence type="ECO:0000259" key="1">
    <source>
        <dbReference type="SMART" id="SM00487"/>
    </source>
</evidence>
<dbReference type="PANTHER" id="PTHR42927">
    <property type="entry name" value="HELICASE SUPERFAMILY 1 AND 2 DOMAIN-CONTAINING PROTEIN"/>
    <property type="match status" value="1"/>
</dbReference>
<gene>
    <name evidence="2" type="ORF">SAMN05444581_11672</name>
</gene>
<dbReference type="InterPro" id="IPR014001">
    <property type="entry name" value="Helicase_ATP-bd"/>
</dbReference>
<dbReference type="REBASE" id="204432">
    <property type="entry name" value="MpaNE2ORF11670P"/>
</dbReference>
<dbReference type="Pfam" id="PF04313">
    <property type="entry name" value="HSDR_N"/>
    <property type="match status" value="1"/>
</dbReference>